<organism evidence="1 2">
    <name type="scientific">Parasitella parasitica</name>
    <dbReference type="NCBI Taxonomy" id="35722"/>
    <lineage>
        <taxon>Eukaryota</taxon>
        <taxon>Fungi</taxon>
        <taxon>Fungi incertae sedis</taxon>
        <taxon>Mucoromycota</taxon>
        <taxon>Mucoromycotina</taxon>
        <taxon>Mucoromycetes</taxon>
        <taxon>Mucorales</taxon>
        <taxon>Mucorineae</taxon>
        <taxon>Mucoraceae</taxon>
        <taxon>Parasitella</taxon>
    </lineage>
</organism>
<evidence type="ECO:0008006" key="3">
    <source>
        <dbReference type="Google" id="ProtNLM"/>
    </source>
</evidence>
<accession>A0A0B7MNN2</accession>
<name>A0A0B7MNN2_9FUNG</name>
<dbReference type="AlphaFoldDB" id="A0A0B7MNN2"/>
<dbReference type="Gene3D" id="1.10.10.10">
    <property type="entry name" value="Winged helix-like DNA-binding domain superfamily/Winged helix DNA-binding domain"/>
    <property type="match status" value="1"/>
</dbReference>
<dbReference type="OrthoDB" id="2393464at2759"/>
<keyword evidence="2" id="KW-1185">Reference proteome</keyword>
<evidence type="ECO:0000313" key="1">
    <source>
        <dbReference type="EMBL" id="CEP07416.1"/>
    </source>
</evidence>
<dbReference type="EMBL" id="LN719247">
    <property type="protein sequence ID" value="CEP07416.1"/>
    <property type="molecule type" value="Genomic_DNA"/>
</dbReference>
<sequence>MTLTGATNSNMKIRRQLDDYTCGLIIGRYLAKQKIAQISREMDIPKSTVSDCINRYNKTGTGVIVKRSGRPPKLSKRD</sequence>
<dbReference type="SUPFAM" id="SSF46689">
    <property type="entry name" value="Homeodomain-like"/>
    <property type="match status" value="1"/>
</dbReference>
<protein>
    <recommendedName>
        <fullName evidence="3">Paired domain-containing protein</fullName>
    </recommendedName>
</protein>
<reference evidence="1 2" key="1">
    <citation type="submission" date="2014-09" db="EMBL/GenBank/DDBJ databases">
        <authorList>
            <person name="Ellenberger Sabrina"/>
        </authorList>
    </citation>
    <scope>NUCLEOTIDE SEQUENCE [LARGE SCALE GENOMIC DNA]</scope>
    <source>
        <strain evidence="1 2">CBS 412.66</strain>
    </source>
</reference>
<dbReference type="InterPro" id="IPR036388">
    <property type="entry name" value="WH-like_DNA-bd_sf"/>
</dbReference>
<evidence type="ECO:0000313" key="2">
    <source>
        <dbReference type="Proteomes" id="UP000054107"/>
    </source>
</evidence>
<proteinExistence type="predicted"/>
<dbReference type="Pfam" id="PF13551">
    <property type="entry name" value="HTH_29"/>
    <property type="match status" value="1"/>
</dbReference>
<gene>
    <name evidence="1" type="primary">PARPA_00703.1 scaffold 1052</name>
</gene>
<dbReference type="Proteomes" id="UP000054107">
    <property type="component" value="Unassembled WGS sequence"/>
</dbReference>
<dbReference type="InterPro" id="IPR009057">
    <property type="entry name" value="Homeodomain-like_sf"/>
</dbReference>